<dbReference type="Proteomes" id="UP000326994">
    <property type="component" value="Unassembled WGS sequence"/>
</dbReference>
<gene>
    <name evidence="1" type="ORF">ULMS_21400</name>
</gene>
<accession>A0A5J4FZG1</accession>
<comment type="caution">
    <text evidence="1">The sequence shown here is derived from an EMBL/GenBank/DDBJ whole genome shotgun (WGS) entry which is preliminary data.</text>
</comment>
<evidence type="ECO:0000313" key="2">
    <source>
        <dbReference type="Proteomes" id="UP000326994"/>
    </source>
</evidence>
<sequence length="187" mass="21509">MKNWVFILFLAVASMSCQENKNEQKEADVTAELKDDSIKIPESTITTFYLIRHADKDTRDVKSEDPPLTEEGKKRAESWAEYFSNEVINAIYTTNYDRTRHTIFYLARDKDISAELYYPGELFNNQFLNKVQGQTAVIVGHSNTIPQLVNRMIGEEKFSDIDDNDYDNLYVVTFKGNTATAIVKDIN</sequence>
<dbReference type="OrthoDB" id="3296006at2"/>
<dbReference type="Gene3D" id="3.40.50.1240">
    <property type="entry name" value="Phosphoglycerate mutase-like"/>
    <property type="match status" value="1"/>
</dbReference>
<name>A0A5J4FZG1_9FLAO</name>
<evidence type="ECO:0008006" key="3">
    <source>
        <dbReference type="Google" id="ProtNLM"/>
    </source>
</evidence>
<dbReference type="EMBL" id="BKCF01000004">
    <property type="protein sequence ID" value="GEQ86632.1"/>
    <property type="molecule type" value="Genomic_DNA"/>
</dbReference>
<keyword evidence="2" id="KW-1185">Reference proteome</keyword>
<dbReference type="Pfam" id="PF00300">
    <property type="entry name" value="His_Phos_1"/>
    <property type="match status" value="1"/>
</dbReference>
<dbReference type="SMART" id="SM00855">
    <property type="entry name" value="PGAM"/>
    <property type="match status" value="1"/>
</dbReference>
<organism evidence="1 2">
    <name type="scientific">Patiriisocius marinistellae</name>
    <dbReference type="NCBI Taxonomy" id="2494560"/>
    <lineage>
        <taxon>Bacteria</taxon>
        <taxon>Pseudomonadati</taxon>
        <taxon>Bacteroidota</taxon>
        <taxon>Flavobacteriia</taxon>
        <taxon>Flavobacteriales</taxon>
        <taxon>Flavobacteriaceae</taxon>
        <taxon>Patiriisocius</taxon>
    </lineage>
</organism>
<dbReference type="CDD" id="cd07067">
    <property type="entry name" value="HP_PGM_like"/>
    <property type="match status" value="1"/>
</dbReference>
<evidence type="ECO:0000313" key="1">
    <source>
        <dbReference type="EMBL" id="GEQ86632.1"/>
    </source>
</evidence>
<proteinExistence type="predicted"/>
<dbReference type="SUPFAM" id="SSF53254">
    <property type="entry name" value="Phosphoglycerate mutase-like"/>
    <property type="match status" value="1"/>
</dbReference>
<dbReference type="InterPro" id="IPR013078">
    <property type="entry name" value="His_Pase_superF_clade-1"/>
</dbReference>
<dbReference type="RefSeq" id="WP_151894562.1">
    <property type="nucleotide sequence ID" value="NZ_BKCF01000004.1"/>
</dbReference>
<dbReference type="PROSITE" id="PS51257">
    <property type="entry name" value="PROKAR_LIPOPROTEIN"/>
    <property type="match status" value="1"/>
</dbReference>
<reference evidence="1 2" key="1">
    <citation type="submission" date="2019-08" db="EMBL/GenBank/DDBJ databases">
        <title>Ulvibacter marinistellae sp. nov., isolated from a starfish, Patiria pectinifera.</title>
        <authorList>
            <person name="Kawano K."/>
            <person name="Ushijima N."/>
            <person name="Kihara M."/>
            <person name="Itoh H."/>
        </authorList>
    </citation>
    <scope>NUCLEOTIDE SEQUENCE [LARGE SCALE GENOMIC DNA]</scope>
    <source>
        <strain evidence="1 2">KK4</strain>
    </source>
</reference>
<dbReference type="AlphaFoldDB" id="A0A5J4FZG1"/>
<dbReference type="InterPro" id="IPR029033">
    <property type="entry name" value="His_PPase_superfam"/>
</dbReference>
<protein>
    <recommendedName>
        <fullName evidence="3">Phosphoglycerate mutase</fullName>
    </recommendedName>
</protein>